<dbReference type="Proteomes" id="UP000682982">
    <property type="component" value="Unassembled WGS sequence"/>
</dbReference>
<keyword evidence="2" id="KW-1185">Reference proteome</keyword>
<gene>
    <name evidence="1" type="ORF">KDM87_03695</name>
</gene>
<reference evidence="1 2" key="1">
    <citation type="submission" date="2021-04" db="EMBL/GenBank/DDBJ databases">
        <title>novel species isolated from subtropical streams in China.</title>
        <authorList>
            <person name="Lu H."/>
        </authorList>
    </citation>
    <scope>NUCLEOTIDE SEQUENCE [LARGE SCALE GENOMIC DNA]</scope>
    <source>
        <strain evidence="1 2">FT147W</strain>
    </source>
</reference>
<name>A0ABS5GYY8_9BURK</name>
<evidence type="ECO:0000313" key="2">
    <source>
        <dbReference type="Proteomes" id="UP000682982"/>
    </source>
</evidence>
<sequence>MLIDANVFKGFFQVEIGHTHSLCGCPKTLICSASSTLPIYHDTGKIIEHEWGNVVEREWFNEWLATQYVTGNIAIIEPIRDNGVESKITALGFPSGRDIVYVRTGLAVAKINKTCEFFTEDIDFYDPRKKGGSAPARVKAIKGASGPVAKVLRKSNLLVKCVP</sequence>
<comment type="caution">
    <text evidence="1">The sequence shown here is derived from an EMBL/GenBank/DDBJ whole genome shotgun (WGS) entry which is preliminary data.</text>
</comment>
<dbReference type="EMBL" id="JAGSPK010000001">
    <property type="protein sequence ID" value="MBR7791686.1"/>
    <property type="molecule type" value="Genomic_DNA"/>
</dbReference>
<dbReference type="RefSeq" id="WP_212677783.1">
    <property type="nucleotide sequence ID" value="NZ_JAGSPK010000001.1"/>
</dbReference>
<accession>A0ABS5GYY8</accession>
<protein>
    <submittedName>
        <fullName evidence="1">Uncharacterized protein</fullName>
    </submittedName>
</protein>
<proteinExistence type="predicted"/>
<evidence type="ECO:0000313" key="1">
    <source>
        <dbReference type="EMBL" id="MBR7791686.1"/>
    </source>
</evidence>
<organism evidence="1 2">
    <name type="scientific">Undibacterium rivi</name>
    <dbReference type="NCBI Taxonomy" id="2828729"/>
    <lineage>
        <taxon>Bacteria</taxon>
        <taxon>Pseudomonadati</taxon>
        <taxon>Pseudomonadota</taxon>
        <taxon>Betaproteobacteria</taxon>
        <taxon>Burkholderiales</taxon>
        <taxon>Oxalobacteraceae</taxon>
        <taxon>Undibacterium</taxon>
    </lineage>
</organism>